<keyword evidence="2" id="KW-0436">Ligase</keyword>
<name>A0A382R3L3_9ZZZZ</name>
<proteinExistence type="inferred from homology"/>
<evidence type="ECO:0000259" key="3">
    <source>
        <dbReference type="Pfam" id="PF00501"/>
    </source>
</evidence>
<reference evidence="4" key="1">
    <citation type="submission" date="2018-05" db="EMBL/GenBank/DDBJ databases">
        <authorList>
            <person name="Lanie J.A."/>
            <person name="Ng W.-L."/>
            <person name="Kazmierczak K.M."/>
            <person name="Andrzejewski T.M."/>
            <person name="Davidsen T.M."/>
            <person name="Wayne K.J."/>
            <person name="Tettelin H."/>
            <person name="Glass J.I."/>
            <person name="Rusch D."/>
            <person name="Podicherti R."/>
            <person name="Tsui H.-C.T."/>
            <person name="Winkler M.E."/>
        </authorList>
    </citation>
    <scope>NUCLEOTIDE SEQUENCE</scope>
</reference>
<feature type="domain" description="AMP-dependent synthetase/ligase" evidence="3">
    <location>
        <begin position="5"/>
        <end position="105"/>
    </location>
</feature>
<protein>
    <recommendedName>
        <fullName evidence="3">AMP-dependent synthetase/ligase domain-containing protein</fullName>
    </recommendedName>
</protein>
<dbReference type="SUPFAM" id="SSF56801">
    <property type="entry name" value="Acetyl-CoA synthetase-like"/>
    <property type="match status" value="1"/>
</dbReference>
<comment type="similarity">
    <text evidence="1">Belongs to the ATP-dependent AMP-binding enzyme family.</text>
</comment>
<dbReference type="PANTHER" id="PTHR24096">
    <property type="entry name" value="LONG-CHAIN-FATTY-ACID--COA LIGASE"/>
    <property type="match status" value="1"/>
</dbReference>
<evidence type="ECO:0000313" key="4">
    <source>
        <dbReference type="EMBL" id="SVC91742.1"/>
    </source>
</evidence>
<feature type="non-terminal residue" evidence="4">
    <location>
        <position position="130"/>
    </location>
</feature>
<organism evidence="4">
    <name type="scientific">marine metagenome</name>
    <dbReference type="NCBI Taxonomy" id="408172"/>
    <lineage>
        <taxon>unclassified sequences</taxon>
        <taxon>metagenomes</taxon>
        <taxon>ecological metagenomes</taxon>
    </lineage>
</organism>
<dbReference type="PANTHER" id="PTHR24096:SF149">
    <property type="entry name" value="AMP-BINDING DOMAIN-CONTAINING PROTEIN-RELATED"/>
    <property type="match status" value="1"/>
</dbReference>
<dbReference type="EMBL" id="UINC01118542">
    <property type="protein sequence ID" value="SVC91742.1"/>
    <property type="molecule type" value="Genomic_DNA"/>
</dbReference>
<gene>
    <name evidence="4" type="ORF">METZ01_LOCUS344596</name>
</gene>
<evidence type="ECO:0000256" key="2">
    <source>
        <dbReference type="ARBA" id="ARBA00022598"/>
    </source>
</evidence>
<accession>A0A382R3L3</accession>
<dbReference type="Pfam" id="PF00501">
    <property type="entry name" value="AMP-binding"/>
    <property type="match status" value="1"/>
</dbReference>
<sequence>MSWLQTQILQKPQKLFIQEGDEKYSYKDVGEMAYAYSQAFLKEGIQPHDIILIYLPGCVEIAEIILACFEIGAVASPISQKLTKSECKAVIASIQPKLIITNWDERESFQRVSLPCTCIEELLNSSGGCS</sequence>
<evidence type="ECO:0000256" key="1">
    <source>
        <dbReference type="ARBA" id="ARBA00006432"/>
    </source>
</evidence>
<dbReference type="Gene3D" id="3.40.50.12780">
    <property type="entry name" value="N-terminal domain of ligase-like"/>
    <property type="match status" value="1"/>
</dbReference>
<dbReference type="AlphaFoldDB" id="A0A382R3L3"/>
<dbReference type="GO" id="GO:0016405">
    <property type="term" value="F:CoA-ligase activity"/>
    <property type="evidence" value="ECO:0007669"/>
    <property type="project" value="TreeGrafter"/>
</dbReference>
<dbReference type="InterPro" id="IPR000873">
    <property type="entry name" value="AMP-dep_synth/lig_dom"/>
</dbReference>
<dbReference type="InterPro" id="IPR042099">
    <property type="entry name" value="ANL_N_sf"/>
</dbReference>